<keyword evidence="2" id="KW-1185">Reference proteome</keyword>
<dbReference type="Proteomes" id="UP000683925">
    <property type="component" value="Unassembled WGS sequence"/>
</dbReference>
<name>A0A8S1W1J0_PAROT</name>
<evidence type="ECO:0000313" key="2">
    <source>
        <dbReference type="Proteomes" id="UP000683925"/>
    </source>
</evidence>
<proteinExistence type="predicted"/>
<dbReference type="EMBL" id="CAJJDP010000077">
    <property type="protein sequence ID" value="CAD8181999.1"/>
    <property type="molecule type" value="Genomic_DNA"/>
</dbReference>
<gene>
    <name evidence="1" type="ORF">POCTA_138.1.T0780054</name>
</gene>
<comment type="caution">
    <text evidence="1">The sequence shown here is derived from an EMBL/GenBank/DDBJ whole genome shotgun (WGS) entry which is preliminary data.</text>
</comment>
<reference evidence="1" key="1">
    <citation type="submission" date="2021-01" db="EMBL/GenBank/DDBJ databases">
        <authorList>
            <consortium name="Genoscope - CEA"/>
            <person name="William W."/>
        </authorList>
    </citation>
    <scope>NUCLEOTIDE SEQUENCE</scope>
</reference>
<accession>A0A8S1W1J0</accession>
<dbReference type="AlphaFoldDB" id="A0A8S1W1J0"/>
<sequence>MKDYQCSLLAAQKTILQKEKCRGLVNFKTQMNQKEIYKIIATYKRRQEQLVERLMNFGIAYEDVQDIHQADVIEI</sequence>
<protein>
    <submittedName>
        <fullName evidence="1">Uncharacterized protein</fullName>
    </submittedName>
</protein>
<evidence type="ECO:0000313" key="1">
    <source>
        <dbReference type="EMBL" id="CAD8181999.1"/>
    </source>
</evidence>
<organism evidence="1 2">
    <name type="scientific">Paramecium octaurelia</name>
    <dbReference type="NCBI Taxonomy" id="43137"/>
    <lineage>
        <taxon>Eukaryota</taxon>
        <taxon>Sar</taxon>
        <taxon>Alveolata</taxon>
        <taxon>Ciliophora</taxon>
        <taxon>Intramacronucleata</taxon>
        <taxon>Oligohymenophorea</taxon>
        <taxon>Peniculida</taxon>
        <taxon>Parameciidae</taxon>
        <taxon>Paramecium</taxon>
    </lineage>
</organism>